<accession>A0A1N6GRI8</accession>
<keyword evidence="1" id="KW-0812">Transmembrane</keyword>
<gene>
    <name evidence="2" type="ORF">SAMN05444168_2624</name>
</gene>
<dbReference type="EMBL" id="FSRM01000001">
    <property type="protein sequence ID" value="SIO10144.1"/>
    <property type="molecule type" value="Genomic_DNA"/>
</dbReference>
<keyword evidence="1" id="KW-1133">Transmembrane helix</keyword>
<feature type="transmembrane region" description="Helical" evidence="1">
    <location>
        <begin position="24"/>
        <end position="50"/>
    </location>
</feature>
<organism evidence="2 3">
    <name type="scientific">Paraburkholderia phenazinium</name>
    <dbReference type="NCBI Taxonomy" id="60549"/>
    <lineage>
        <taxon>Bacteria</taxon>
        <taxon>Pseudomonadati</taxon>
        <taxon>Pseudomonadota</taxon>
        <taxon>Betaproteobacteria</taxon>
        <taxon>Burkholderiales</taxon>
        <taxon>Burkholderiaceae</taxon>
        <taxon>Paraburkholderia</taxon>
    </lineage>
</organism>
<name>A0A1N6GRI8_9BURK</name>
<protein>
    <submittedName>
        <fullName evidence="2">Uncharacterized protein</fullName>
    </submittedName>
</protein>
<keyword evidence="1" id="KW-0472">Membrane</keyword>
<dbReference type="RefSeq" id="WP_167379386.1">
    <property type="nucleotide sequence ID" value="NZ_FSRM01000001.1"/>
</dbReference>
<evidence type="ECO:0000313" key="2">
    <source>
        <dbReference type="EMBL" id="SIO10144.1"/>
    </source>
</evidence>
<evidence type="ECO:0000256" key="1">
    <source>
        <dbReference type="SAM" id="Phobius"/>
    </source>
</evidence>
<reference evidence="2 3" key="1">
    <citation type="submission" date="2016-11" db="EMBL/GenBank/DDBJ databases">
        <authorList>
            <person name="Jaros S."/>
            <person name="Januszkiewicz K."/>
            <person name="Wedrychowicz H."/>
        </authorList>
    </citation>
    <scope>NUCLEOTIDE SEQUENCE [LARGE SCALE GENOMIC DNA]</scope>
    <source>
        <strain evidence="2 3">GAS86</strain>
    </source>
</reference>
<evidence type="ECO:0000313" key="3">
    <source>
        <dbReference type="Proteomes" id="UP000184693"/>
    </source>
</evidence>
<sequence length="53" mass="5741">MTERESEAAKTVKPSGRAPGSSRMIWVIVLTLPVTIVALAITLEIFGFLLRLG</sequence>
<dbReference type="AlphaFoldDB" id="A0A1N6GRI8"/>
<dbReference type="Proteomes" id="UP000184693">
    <property type="component" value="Unassembled WGS sequence"/>
</dbReference>
<proteinExistence type="predicted"/>